<dbReference type="EMBL" id="BLXT01005891">
    <property type="protein sequence ID" value="GFO27187.1"/>
    <property type="molecule type" value="Genomic_DNA"/>
</dbReference>
<sequence>MVVNINPTVTVAPPPDTHIQKTHTFSRGTINTNSCTRLLPNLNNNILFARFIRYFPPRSSSTAAAHHSQPASPLEPGNERYRGGCWASRVASDTTIINKQYSRREHGLVHETTTLGLK</sequence>
<name>A0AAV4C739_9GAST</name>
<proteinExistence type="predicted"/>
<accession>A0AAV4C739</accession>
<comment type="caution">
    <text evidence="2">The sequence shown here is derived from an EMBL/GenBank/DDBJ whole genome shotgun (WGS) entry which is preliminary data.</text>
</comment>
<feature type="region of interest" description="Disordered" evidence="1">
    <location>
        <begin position="59"/>
        <end position="79"/>
    </location>
</feature>
<keyword evidence="3" id="KW-1185">Reference proteome</keyword>
<reference evidence="2 3" key="1">
    <citation type="journal article" date="2021" name="Elife">
        <title>Chloroplast acquisition without the gene transfer in kleptoplastic sea slugs, Plakobranchus ocellatus.</title>
        <authorList>
            <person name="Maeda T."/>
            <person name="Takahashi S."/>
            <person name="Yoshida T."/>
            <person name="Shimamura S."/>
            <person name="Takaki Y."/>
            <person name="Nagai Y."/>
            <person name="Toyoda A."/>
            <person name="Suzuki Y."/>
            <person name="Arimoto A."/>
            <person name="Ishii H."/>
            <person name="Satoh N."/>
            <person name="Nishiyama T."/>
            <person name="Hasebe M."/>
            <person name="Maruyama T."/>
            <person name="Minagawa J."/>
            <person name="Obokata J."/>
            <person name="Shigenobu S."/>
        </authorList>
    </citation>
    <scope>NUCLEOTIDE SEQUENCE [LARGE SCALE GENOMIC DNA]</scope>
</reference>
<dbReference type="Proteomes" id="UP000735302">
    <property type="component" value="Unassembled WGS sequence"/>
</dbReference>
<evidence type="ECO:0000313" key="3">
    <source>
        <dbReference type="Proteomes" id="UP000735302"/>
    </source>
</evidence>
<evidence type="ECO:0000256" key="1">
    <source>
        <dbReference type="SAM" id="MobiDB-lite"/>
    </source>
</evidence>
<gene>
    <name evidence="2" type="ORF">PoB_005369200</name>
</gene>
<dbReference type="AlphaFoldDB" id="A0AAV4C739"/>
<protein>
    <submittedName>
        <fullName evidence="2">Uncharacterized protein</fullName>
    </submittedName>
</protein>
<evidence type="ECO:0000313" key="2">
    <source>
        <dbReference type="EMBL" id="GFO27187.1"/>
    </source>
</evidence>
<organism evidence="2 3">
    <name type="scientific">Plakobranchus ocellatus</name>
    <dbReference type="NCBI Taxonomy" id="259542"/>
    <lineage>
        <taxon>Eukaryota</taxon>
        <taxon>Metazoa</taxon>
        <taxon>Spiralia</taxon>
        <taxon>Lophotrochozoa</taxon>
        <taxon>Mollusca</taxon>
        <taxon>Gastropoda</taxon>
        <taxon>Heterobranchia</taxon>
        <taxon>Euthyneura</taxon>
        <taxon>Panpulmonata</taxon>
        <taxon>Sacoglossa</taxon>
        <taxon>Placobranchoidea</taxon>
        <taxon>Plakobranchidae</taxon>
        <taxon>Plakobranchus</taxon>
    </lineage>
</organism>